<evidence type="ECO:0000259" key="2">
    <source>
        <dbReference type="Pfam" id="PF20434"/>
    </source>
</evidence>
<sequence>MTPEIRTQLAGFGAELTPDMLGGTQAIYRALQPGLPRHAKVTRDIRYGAHERNRLDIFQHDDGHDGAPVLVFVHGGGFVQGDKTSEGSPFYDNIGAFAVDEGWVGVTMTYRLAPDHRWPAGGEDVAAAVDWLRENIAQYGGDPERIFVMGQSAGAVHVAEYVARFSPKIAGALLLSGIYDVTTALPSPLHVAYYGEDRAAYGPTATVTGIINAKIPVLITVSEYDAEDFQMQAASLAYRYTQQHKAMPRLHWLHGHNHLSPVLEIGTPGSDLERHIIDFIRAV</sequence>
<dbReference type="InterPro" id="IPR050300">
    <property type="entry name" value="GDXG_lipolytic_enzyme"/>
</dbReference>
<protein>
    <submittedName>
        <fullName evidence="3">Alpha/beta hydrolase</fullName>
    </submittedName>
</protein>
<evidence type="ECO:0000313" key="3">
    <source>
        <dbReference type="EMBL" id="MBT2187397.1"/>
    </source>
</evidence>
<dbReference type="SUPFAM" id="SSF53474">
    <property type="entry name" value="alpha/beta-Hydrolases"/>
    <property type="match status" value="1"/>
</dbReference>
<dbReference type="InterPro" id="IPR049492">
    <property type="entry name" value="BD-FAE-like_dom"/>
</dbReference>
<dbReference type="Gene3D" id="3.40.50.1820">
    <property type="entry name" value="alpha/beta hydrolase"/>
    <property type="match status" value="1"/>
</dbReference>
<keyword evidence="1 3" id="KW-0378">Hydrolase</keyword>
<keyword evidence="4" id="KW-1185">Reference proteome</keyword>
<dbReference type="InterPro" id="IPR029058">
    <property type="entry name" value="AB_hydrolase_fold"/>
</dbReference>
<name>A0A9X1DC39_9SPHN</name>
<dbReference type="RefSeq" id="WP_214623303.1">
    <property type="nucleotide sequence ID" value="NZ_JAHGAW010000006.1"/>
</dbReference>
<reference evidence="3" key="1">
    <citation type="submission" date="2021-05" db="EMBL/GenBank/DDBJ databases">
        <title>Genome of Sphingobium sp. strain.</title>
        <authorList>
            <person name="Fan R."/>
        </authorList>
    </citation>
    <scope>NUCLEOTIDE SEQUENCE</scope>
    <source>
        <strain evidence="3">H33</strain>
    </source>
</reference>
<dbReference type="PANTHER" id="PTHR48081">
    <property type="entry name" value="AB HYDROLASE SUPERFAMILY PROTEIN C4A8.06C"/>
    <property type="match status" value="1"/>
</dbReference>
<organism evidence="3 4">
    <name type="scientific">Sphingobium nicotianae</name>
    <dbReference type="NCBI Taxonomy" id="2782607"/>
    <lineage>
        <taxon>Bacteria</taxon>
        <taxon>Pseudomonadati</taxon>
        <taxon>Pseudomonadota</taxon>
        <taxon>Alphaproteobacteria</taxon>
        <taxon>Sphingomonadales</taxon>
        <taxon>Sphingomonadaceae</taxon>
        <taxon>Sphingobium</taxon>
    </lineage>
</organism>
<dbReference type="Proteomes" id="UP001138757">
    <property type="component" value="Unassembled WGS sequence"/>
</dbReference>
<accession>A0A9X1DC39</accession>
<dbReference type="PANTHER" id="PTHR48081:SF33">
    <property type="entry name" value="KYNURENINE FORMAMIDASE"/>
    <property type="match status" value="1"/>
</dbReference>
<dbReference type="EMBL" id="JAHGAW010000006">
    <property type="protein sequence ID" value="MBT2187397.1"/>
    <property type="molecule type" value="Genomic_DNA"/>
</dbReference>
<dbReference type="GO" id="GO:0016787">
    <property type="term" value="F:hydrolase activity"/>
    <property type="evidence" value="ECO:0007669"/>
    <property type="project" value="UniProtKB-KW"/>
</dbReference>
<gene>
    <name evidence="3" type="ORF">KK488_10610</name>
</gene>
<evidence type="ECO:0000256" key="1">
    <source>
        <dbReference type="ARBA" id="ARBA00022801"/>
    </source>
</evidence>
<comment type="caution">
    <text evidence="3">The sequence shown here is derived from an EMBL/GenBank/DDBJ whole genome shotgun (WGS) entry which is preliminary data.</text>
</comment>
<evidence type="ECO:0000313" key="4">
    <source>
        <dbReference type="Proteomes" id="UP001138757"/>
    </source>
</evidence>
<dbReference type="Pfam" id="PF20434">
    <property type="entry name" value="BD-FAE"/>
    <property type="match status" value="1"/>
</dbReference>
<dbReference type="AlphaFoldDB" id="A0A9X1DC39"/>
<proteinExistence type="predicted"/>
<feature type="domain" description="BD-FAE-like" evidence="2">
    <location>
        <begin position="55"/>
        <end position="160"/>
    </location>
</feature>